<gene>
    <name evidence="1" type="ORF">T01_13563</name>
</gene>
<sequence>MVISENYLLTCVFVIVTPDAINTLSNLKFDLKDRLNFGPTFVLTDGLASLFQVRSGTIIEI</sequence>
<dbReference type="AlphaFoldDB" id="A0A0V1C0F1"/>
<dbReference type="InParanoid" id="A0A0V1C0F1"/>
<dbReference type="EMBL" id="JYDH01000003">
    <property type="protein sequence ID" value="KRY42711.1"/>
    <property type="molecule type" value="Genomic_DNA"/>
</dbReference>
<comment type="caution">
    <text evidence="1">The sequence shown here is derived from an EMBL/GenBank/DDBJ whole genome shotgun (WGS) entry which is preliminary data.</text>
</comment>
<accession>A0A0V1C0F1</accession>
<protein>
    <submittedName>
        <fullName evidence="1">Uncharacterized protein</fullName>
    </submittedName>
</protein>
<dbReference type="Proteomes" id="UP000054776">
    <property type="component" value="Unassembled WGS sequence"/>
</dbReference>
<proteinExistence type="predicted"/>
<name>A0A0V1C0F1_TRISP</name>
<evidence type="ECO:0000313" key="2">
    <source>
        <dbReference type="Proteomes" id="UP000054776"/>
    </source>
</evidence>
<organism evidence="1 2">
    <name type="scientific">Trichinella spiralis</name>
    <name type="common">Trichina worm</name>
    <dbReference type="NCBI Taxonomy" id="6334"/>
    <lineage>
        <taxon>Eukaryota</taxon>
        <taxon>Metazoa</taxon>
        <taxon>Ecdysozoa</taxon>
        <taxon>Nematoda</taxon>
        <taxon>Enoplea</taxon>
        <taxon>Dorylaimia</taxon>
        <taxon>Trichinellida</taxon>
        <taxon>Trichinellidae</taxon>
        <taxon>Trichinella</taxon>
    </lineage>
</organism>
<reference evidence="1 2" key="1">
    <citation type="submission" date="2015-01" db="EMBL/GenBank/DDBJ databases">
        <title>Evolution of Trichinella species and genotypes.</title>
        <authorList>
            <person name="Korhonen P.K."/>
            <person name="Edoardo P."/>
            <person name="Giuseppe L.R."/>
            <person name="Gasser R.B."/>
        </authorList>
    </citation>
    <scope>NUCLEOTIDE SEQUENCE [LARGE SCALE GENOMIC DNA]</scope>
    <source>
        <strain evidence="1">ISS3</strain>
    </source>
</reference>
<keyword evidence="2" id="KW-1185">Reference proteome</keyword>
<evidence type="ECO:0000313" key="1">
    <source>
        <dbReference type="EMBL" id="KRY42711.1"/>
    </source>
</evidence>